<evidence type="ECO:0008006" key="6">
    <source>
        <dbReference type="Google" id="ProtNLM"/>
    </source>
</evidence>
<evidence type="ECO:0000313" key="4">
    <source>
        <dbReference type="EMBL" id="EFV96101.1"/>
    </source>
</evidence>
<proteinExistence type="inferred from homology"/>
<reference evidence="4 5" key="1">
    <citation type="submission" date="2010-12" db="EMBL/GenBank/DDBJ databases">
        <authorList>
            <person name="Muzny D."/>
            <person name="Qin X."/>
            <person name="Deng J."/>
            <person name="Jiang H."/>
            <person name="Liu Y."/>
            <person name="Qu J."/>
            <person name="Song X.-Z."/>
            <person name="Zhang L."/>
            <person name="Thornton R."/>
            <person name="Coyle M."/>
            <person name="Francisco L."/>
            <person name="Jackson L."/>
            <person name="Javaid M."/>
            <person name="Korchina V."/>
            <person name="Kovar C."/>
            <person name="Mata R."/>
            <person name="Mathew T."/>
            <person name="Ngo R."/>
            <person name="Nguyen L."/>
            <person name="Nguyen N."/>
            <person name="Okwuonu G."/>
            <person name="Ongeri F."/>
            <person name="Pham C."/>
            <person name="Simmons D."/>
            <person name="Wilczek-Boney K."/>
            <person name="Hale W."/>
            <person name="Jakkamsetti A."/>
            <person name="Pham P."/>
            <person name="Ruth R."/>
            <person name="San Lucas F."/>
            <person name="Warren J."/>
            <person name="Zhang J."/>
            <person name="Zhao Z."/>
            <person name="Zhou C."/>
            <person name="Zhu D."/>
            <person name="Lee S."/>
            <person name="Bess C."/>
            <person name="Blankenburg K."/>
            <person name="Forbes L."/>
            <person name="Fu Q."/>
            <person name="Gubbala S."/>
            <person name="Hirani K."/>
            <person name="Jayaseelan J.C."/>
            <person name="Lara F."/>
            <person name="Munidasa M."/>
            <person name="Palculict T."/>
            <person name="Patil S."/>
            <person name="Pu L.-L."/>
            <person name="Saada N."/>
            <person name="Tang L."/>
            <person name="Weissenberger G."/>
            <person name="Zhu Y."/>
            <person name="Hemphill L."/>
            <person name="Shang Y."/>
            <person name="Youmans B."/>
            <person name="Ayvaz T."/>
            <person name="Ross M."/>
            <person name="Santibanez J."/>
            <person name="Aqrawi P."/>
            <person name="Gross S."/>
            <person name="Joshi V."/>
            <person name="Fowler G."/>
            <person name="Nazareth L."/>
            <person name="Reid J."/>
            <person name="Worley K."/>
            <person name="Petrosino J."/>
            <person name="Highlander S."/>
            <person name="Gibbs R."/>
        </authorList>
    </citation>
    <scope>NUCLEOTIDE SEQUENCE [LARGE SCALE GENOMIC DNA]</scope>
    <source>
        <strain evidence="4 5">ATCC 51599</strain>
    </source>
</reference>
<dbReference type="STRING" id="887898.HMPREF0551_0284"/>
<evidence type="ECO:0000256" key="1">
    <source>
        <dbReference type="ARBA" id="ARBA00007189"/>
    </source>
</evidence>
<evidence type="ECO:0000313" key="5">
    <source>
        <dbReference type="Proteomes" id="UP000011021"/>
    </source>
</evidence>
<feature type="coiled-coil region" evidence="2">
    <location>
        <begin position="232"/>
        <end position="332"/>
    </location>
</feature>
<dbReference type="InterPro" id="IPR016772">
    <property type="entry name" value="UCP020408"/>
</dbReference>
<comment type="caution">
    <text evidence="4">The sequence shown here is derived from an EMBL/GenBank/DDBJ whole genome shotgun (WGS) entry which is preliminary data.</text>
</comment>
<evidence type="ECO:0000256" key="3">
    <source>
        <dbReference type="SAM" id="MobiDB-lite"/>
    </source>
</evidence>
<accession>E7RTL5</accession>
<keyword evidence="2" id="KW-0175">Coiled coil</keyword>
<dbReference type="EMBL" id="AEQP01000001">
    <property type="protein sequence ID" value="EFV96101.1"/>
    <property type="molecule type" value="Genomic_DNA"/>
</dbReference>
<name>E7RTL5_9BURK</name>
<dbReference type="AlphaFoldDB" id="E7RTL5"/>
<evidence type="ECO:0000256" key="2">
    <source>
        <dbReference type="SAM" id="Coils"/>
    </source>
</evidence>
<feature type="compositionally biased region" description="Low complexity" evidence="3">
    <location>
        <begin position="349"/>
        <end position="361"/>
    </location>
</feature>
<feature type="region of interest" description="Disordered" evidence="3">
    <location>
        <begin position="344"/>
        <end position="363"/>
    </location>
</feature>
<protein>
    <recommendedName>
        <fullName evidence="6">DUF2325 domain-containing protein</fullName>
    </recommendedName>
</protein>
<dbReference type="Gene3D" id="1.10.287.1490">
    <property type="match status" value="1"/>
</dbReference>
<feature type="region of interest" description="Disordered" evidence="3">
    <location>
        <begin position="1"/>
        <end position="39"/>
    </location>
</feature>
<dbReference type="HOGENOM" id="CLU_042408_0_0_4"/>
<gene>
    <name evidence="4" type="ORF">HMPREF0551_0284</name>
</gene>
<organism evidence="4 5">
    <name type="scientific">Lautropia mirabilis ATCC 51599</name>
    <dbReference type="NCBI Taxonomy" id="887898"/>
    <lineage>
        <taxon>Bacteria</taxon>
        <taxon>Pseudomonadati</taxon>
        <taxon>Pseudomonadota</taxon>
        <taxon>Betaproteobacteria</taxon>
        <taxon>Burkholderiales</taxon>
        <taxon>Burkholderiaceae</taxon>
        <taxon>Lautropia</taxon>
    </lineage>
</organism>
<keyword evidence="5" id="KW-1185">Reference proteome</keyword>
<dbReference type="Proteomes" id="UP000011021">
    <property type="component" value="Unassembled WGS sequence"/>
</dbReference>
<sequence>MGPAMQDGPIPVSGDVSSGTSAHRALPRHRPPWSPVSFQKNHTMQDRELYLGDRPTLAILKNPTEGALDISNFEPTMRQPAKLPADNGSRRRKLWDLAAHCHCPIVGLCLSMNTLRKLAARTMDAPLPEDDYELHVNAVNECRRRGELSELLQKELDQRYAMTIRKLASVKTAEALHAQWKQFVARNEATAGLWACMTHPRCDAATLERIYREVHMLQHHASAASRDKDERYQSLAEEHARCQQDIEKARQRYQQLQVEKAAETEALNGELQRLRADNAGKENTIRQLQEELETLRRNAEDLDSRIELSEQVRWLSERNQELMQRIVDMRRNLAAPEQPAPVLDEATESGSADGAPAAPASTGCPRQAAVARGEVTAEQLDSRAVLCVGGRHAAISIYRRIVEKKGGRFIHHDGGREDSVHRLDASLAAADLVICQAGCISHSAYWLVKDHCKRTGKRCVYVDKPSASAFARGLAQSVQEDATPIPEETEA</sequence>
<dbReference type="Pfam" id="PF10087">
    <property type="entry name" value="DUF2325"/>
    <property type="match status" value="1"/>
</dbReference>
<comment type="similarity">
    <text evidence="1">Belongs to the UPF0751 family.</text>
</comment>
<dbReference type="eggNOG" id="COG3206">
    <property type="taxonomic scope" value="Bacteria"/>
</dbReference>